<dbReference type="InterPro" id="IPR029068">
    <property type="entry name" value="Glyas_Bleomycin-R_OHBP_Dase"/>
</dbReference>
<gene>
    <name evidence="2" type="ORF">GTP08_00275</name>
</gene>
<dbReference type="InterPro" id="IPR037523">
    <property type="entry name" value="VOC_core"/>
</dbReference>
<keyword evidence="2" id="KW-0456">Lyase</keyword>
<feature type="domain" description="VOC" evidence="1">
    <location>
        <begin position="1"/>
        <end position="121"/>
    </location>
</feature>
<dbReference type="SUPFAM" id="SSF54593">
    <property type="entry name" value="Glyoxalase/Bleomycin resistance protein/Dihydroxybiphenyl dioxygenase"/>
    <property type="match status" value="1"/>
</dbReference>
<dbReference type="Gene3D" id="3.10.180.10">
    <property type="entry name" value="2,3-Dihydroxybiphenyl 1,2-Dioxygenase, domain 1"/>
    <property type="match status" value="1"/>
</dbReference>
<evidence type="ECO:0000259" key="1">
    <source>
        <dbReference type="PROSITE" id="PS51819"/>
    </source>
</evidence>
<dbReference type="EMBL" id="WWDJ01000001">
    <property type="protein sequence ID" value="NEX54185.1"/>
    <property type="molecule type" value="Genomic_DNA"/>
</dbReference>
<protein>
    <submittedName>
        <fullName evidence="2">Lactoylglutathione lyase</fullName>
    </submittedName>
</protein>
<proteinExistence type="predicted"/>
<organism evidence="2 3">
    <name type="scientific">Lactococcus lactis</name>
    <dbReference type="NCBI Taxonomy" id="1358"/>
    <lineage>
        <taxon>Bacteria</taxon>
        <taxon>Bacillati</taxon>
        <taxon>Bacillota</taxon>
        <taxon>Bacilli</taxon>
        <taxon>Lactobacillales</taxon>
        <taxon>Streptococcaceae</taxon>
        <taxon>Lactococcus</taxon>
    </lineage>
</organism>
<evidence type="ECO:0000313" key="3">
    <source>
        <dbReference type="Proteomes" id="UP000477402"/>
    </source>
</evidence>
<dbReference type="GO" id="GO:0016829">
    <property type="term" value="F:lyase activity"/>
    <property type="evidence" value="ECO:0007669"/>
    <property type="project" value="UniProtKB-KW"/>
</dbReference>
<dbReference type="AlphaFoldDB" id="A0A6B3RUZ5"/>
<dbReference type="PROSITE" id="PS51819">
    <property type="entry name" value="VOC"/>
    <property type="match status" value="1"/>
</dbReference>
<accession>A0A6B3RUZ5</accession>
<dbReference type="RefSeq" id="WP_163646065.1">
    <property type="nucleotide sequence ID" value="NZ_RIGB01000003.1"/>
</dbReference>
<dbReference type="PANTHER" id="PTHR35006">
    <property type="entry name" value="GLYOXALASE FAMILY PROTEIN (AFU_ORTHOLOGUE AFUA_5G14830)"/>
    <property type="match status" value="1"/>
</dbReference>
<evidence type="ECO:0000313" key="2">
    <source>
        <dbReference type="EMBL" id="NEX54185.1"/>
    </source>
</evidence>
<dbReference type="Proteomes" id="UP000477402">
    <property type="component" value="Unassembled WGS sequence"/>
</dbReference>
<name>A0A6B3RUZ5_9LACT</name>
<sequence>MINHIGGFAVKDIECSIRFYEAVLAPLGYKLHHRSEKSANFSDSISTDPFGDFAIYEGQPFSFHLAFQAKCNQEVDDFNEAAIKLGAKGYGRPGYHKHFHENYYAAFIYDPDGYAIEAVCHNNQPH</sequence>
<dbReference type="Pfam" id="PF00903">
    <property type="entry name" value="Glyoxalase"/>
    <property type="match status" value="1"/>
</dbReference>
<comment type="caution">
    <text evidence="2">The sequence shown here is derived from an EMBL/GenBank/DDBJ whole genome shotgun (WGS) entry which is preliminary data.</text>
</comment>
<reference evidence="2 3" key="1">
    <citation type="submission" date="2019-12" db="EMBL/GenBank/DDBJ databases">
        <title>Draft Genome Sequences of L. lactis strains MS22333, MS22334, MS22336, and MS22337, Isolated from Spontaneous Fermented Camel Milk in Ethiopia.</title>
        <authorList>
            <person name="Bragason E."/>
            <person name="Hansen E.B."/>
            <person name="Guya M.E."/>
            <person name="Berhe T."/>
        </authorList>
    </citation>
    <scope>NUCLEOTIDE SEQUENCE [LARGE SCALE GENOMIC DNA]</scope>
    <source>
        <strain evidence="2 3">MS22336</strain>
    </source>
</reference>
<dbReference type="PANTHER" id="PTHR35006:SF2">
    <property type="entry name" value="GLYOXALASE FAMILY PROTEIN (AFU_ORTHOLOGUE AFUA_5G14830)"/>
    <property type="match status" value="1"/>
</dbReference>
<dbReference type="InterPro" id="IPR004360">
    <property type="entry name" value="Glyas_Fos-R_dOase_dom"/>
</dbReference>